<sequence>IIGITMSFQVFIVWLHLLGAMIWVGGLVFLVLVVGPALKRATSVREHLRLGLNVEGRFRAVMWPAVGVVLLTGLFNVINLLYATSLSGGSLPPMFTRMLALKIGLVVVMVILQAVDQLVVRSKRIEGLKNLAPEATALSAPLLTWQRLSQWLGLVIMVLAIAVVWLGVTLAR</sequence>
<protein>
    <recommendedName>
        <fullName evidence="2">Copper resistance protein D domain-containing protein</fullName>
    </recommendedName>
</protein>
<dbReference type="AlphaFoldDB" id="W4M8I1"/>
<proteinExistence type="predicted"/>
<organism evidence="3 4">
    <name type="scientific">Candidatus Entotheonella gemina</name>
    <dbReference type="NCBI Taxonomy" id="1429439"/>
    <lineage>
        <taxon>Bacteria</taxon>
        <taxon>Pseudomonadati</taxon>
        <taxon>Nitrospinota/Tectimicrobiota group</taxon>
        <taxon>Candidatus Tectimicrobiota</taxon>
        <taxon>Candidatus Entotheonellia</taxon>
        <taxon>Candidatus Entotheonellales</taxon>
        <taxon>Candidatus Entotheonellaceae</taxon>
        <taxon>Candidatus Entotheonella</taxon>
    </lineage>
</organism>
<evidence type="ECO:0000313" key="4">
    <source>
        <dbReference type="Proteomes" id="UP000019140"/>
    </source>
</evidence>
<keyword evidence="1" id="KW-0812">Transmembrane</keyword>
<dbReference type="EMBL" id="AZHX01000683">
    <property type="protein sequence ID" value="ETX06493.1"/>
    <property type="molecule type" value="Genomic_DNA"/>
</dbReference>
<keyword evidence="4" id="KW-1185">Reference proteome</keyword>
<keyword evidence="1" id="KW-1133">Transmembrane helix</keyword>
<dbReference type="InterPro" id="IPR008457">
    <property type="entry name" value="Cu-R_CopD_dom"/>
</dbReference>
<feature type="transmembrane region" description="Helical" evidence="1">
    <location>
        <begin position="94"/>
        <end position="115"/>
    </location>
</feature>
<feature type="transmembrane region" description="Helical" evidence="1">
    <location>
        <begin position="12"/>
        <end position="39"/>
    </location>
</feature>
<accession>W4M8I1</accession>
<dbReference type="GO" id="GO:0016020">
    <property type="term" value="C:membrane"/>
    <property type="evidence" value="ECO:0007669"/>
    <property type="project" value="InterPro"/>
</dbReference>
<dbReference type="Proteomes" id="UP000019140">
    <property type="component" value="Unassembled WGS sequence"/>
</dbReference>
<reference evidence="3 4" key="1">
    <citation type="journal article" date="2014" name="Nature">
        <title>An environmental bacterial taxon with a large and distinct metabolic repertoire.</title>
        <authorList>
            <person name="Wilson M.C."/>
            <person name="Mori T."/>
            <person name="Ruckert C."/>
            <person name="Uria A.R."/>
            <person name="Helf M.J."/>
            <person name="Takada K."/>
            <person name="Gernert C."/>
            <person name="Steffens U.A."/>
            <person name="Heycke N."/>
            <person name="Schmitt S."/>
            <person name="Rinke C."/>
            <person name="Helfrich E.J."/>
            <person name="Brachmann A.O."/>
            <person name="Gurgui C."/>
            <person name="Wakimoto T."/>
            <person name="Kracht M."/>
            <person name="Crusemann M."/>
            <person name="Hentschel U."/>
            <person name="Abe I."/>
            <person name="Matsunaga S."/>
            <person name="Kalinowski J."/>
            <person name="Takeyama H."/>
            <person name="Piel J."/>
        </authorList>
    </citation>
    <scope>NUCLEOTIDE SEQUENCE [LARGE SCALE GENOMIC DNA]</scope>
    <source>
        <strain evidence="4">TSY2</strain>
    </source>
</reference>
<keyword evidence="1" id="KW-0472">Membrane</keyword>
<feature type="non-terminal residue" evidence="3">
    <location>
        <position position="1"/>
    </location>
</feature>
<name>W4M8I1_9BACT</name>
<dbReference type="Pfam" id="PF05425">
    <property type="entry name" value="CopD"/>
    <property type="match status" value="1"/>
</dbReference>
<dbReference type="HOGENOM" id="CLU_1550768_0_0_7"/>
<comment type="caution">
    <text evidence="3">The sequence shown here is derived from an EMBL/GenBank/DDBJ whole genome shotgun (WGS) entry which is preliminary data.</text>
</comment>
<evidence type="ECO:0000256" key="1">
    <source>
        <dbReference type="SAM" id="Phobius"/>
    </source>
</evidence>
<evidence type="ECO:0000259" key="2">
    <source>
        <dbReference type="Pfam" id="PF05425"/>
    </source>
</evidence>
<feature type="transmembrane region" description="Helical" evidence="1">
    <location>
        <begin position="60"/>
        <end position="82"/>
    </location>
</feature>
<feature type="domain" description="Copper resistance protein D" evidence="2">
    <location>
        <begin position="55"/>
        <end position="162"/>
    </location>
</feature>
<feature type="transmembrane region" description="Helical" evidence="1">
    <location>
        <begin position="151"/>
        <end position="171"/>
    </location>
</feature>
<evidence type="ECO:0000313" key="3">
    <source>
        <dbReference type="EMBL" id="ETX06493.1"/>
    </source>
</evidence>
<gene>
    <name evidence="3" type="ORF">ETSY2_16825</name>
</gene>